<feature type="transmembrane region" description="Helical" evidence="1">
    <location>
        <begin position="97"/>
        <end position="117"/>
    </location>
</feature>
<accession>C0E3K5</accession>
<dbReference type="AlphaFoldDB" id="C0E3K5"/>
<evidence type="ECO:0000256" key="1">
    <source>
        <dbReference type="SAM" id="Phobius"/>
    </source>
</evidence>
<reference evidence="2 3" key="1">
    <citation type="submission" date="2009-01" db="EMBL/GenBank/DDBJ databases">
        <authorList>
            <person name="Fulton L."/>
            <person name="Clifton S."/>
            <person name="Chinwalla A.T."/>
            <person name="Mitreva M."/>
            <person name="Sodergren E."/>
            <person name="Weinstock G."/>
            <person name="Clifton S."/>
            <person name="Dooling D.J."/>
            <person name="Fulton B."/>
            <person name="Minx P."/>
            <person name="Pepin K.H."/>
            <person name="Johnson M."/>
            <person name="Bhonagiri V."/>
            <person name="Nash W.E."/>
            <person name="Mardis E.R."/>
            <person name="Wilson R.K."/>
        </authorList>
    </citation>
    <scope>NUCLEOTIDE SEQUENCE [LARGE SCALE GENOMIC DNA]</scope>
    <source>
        <strain evidence="2 3">ATCC 33806</strain>
    </source>
</reference>
<feature type="transmembrane region" description="Helical" evidence="1">
    <location>
        <begin position="75"/>
        <end position="91"/>
    </location>
</feature>
<name>C0E3K5_9CORY</name>
<keyword evidence="1" id="KW-0472">Membrane</keyword>
<sequence>MVHEPALGDAGRGGDGLDGYAEAFGDEAADGGVENTAASVFGVPEATAGASWAVMVVIPHTTTVLGLFVKATLPLLGFFMETTLPLLSLFVETTPTFLGFLLQATATLLGFFVYDFWARFIHDSLVLVGHVLHHALIFAGFFF</sequence>
<feature type="transmembrane region" description="Helical" evidence="1">
    <location>
        <begin position="124"/>
        <end position="142"/>
    </location>
</feature>
<keyword evidence="1" id="KW-1133">Transmembrane helix</keyword>
<dbReference type="Proteomes" id="UP000006247">
    <property type="component" value="Unassembled WGS sequence"/>
</dbReference>
<comment type="caution">
    <text evidence="2">The sequence shown here is derived from an EMBL/GenBank/DDBJ whole genome shotgun (WGS) entry which is preliminary data.</text>
</comment>
<keyword evidence="1" id="KW-0812">Transmembrane</keyword>
<dbReference type="EMBL" id="ACEB01000022">
    <property type="protein sequence ID" value="EEG26749.1"/>
    <property type="molecule type" value="Genomic_DNA"/>
</dbReference>
<proteinExistence type="predicted"/>
<gene>
    <name evidence="2" type="ORF">CORMATOL_01570</name>
</gene>
<evidence type="ECO:0000313" key="2">
    <source>
        <dbReference type="EMBL" id="EEG26749.1"/>
    </source>
</evidence>
<evidence type="ECO:0000313" key="3">
    <source>
        <dbReference type="Proteomes" id="UP000006247"/>
    </source>
</evidence>
<protein>
    <submittedName>
        <fullName evidence="2">Uncharacterized protein</fullName>
    </submittedName>
</protein>
<dbReference type="HOGENOM" id="CLU_1802881_0_0_11"/>
<organism evidence="2 3">
    <name type="scientific">Corynebacterium matruchotii ATCC 33806</name>
    <dbReference type="NCBI Taxonomy" id="566549"/>
    <lineage>
        <taxon>Bacteria</taxon>
        <taxon>Bacillati</taxon>
        <taxon>Actinomycetota</taxon>
        <taxon>Actinomycetes</taxon>
        <taxon>Mycobacteriales</taxon>
        <taxon>Corynebacteriaceae</taxon>
        <taxon>Corynebacterium</taxon>
    </lineage>
</organism>